<feature type="transmembrane region" description="Helical" evidence="1">
    <location>
        <begin position="49"/>
        <end position="71"/>
    </location>
</feature>
<evidence type="ECO:0008006" key="4">
    <source>
        <dbReference type="Google" id="ProtNLM"/>
    </source>
</evidence>
<accession>A0ABP8ZRB2</accession>
<keyword evidence="1" id="KW-1133">Transmembrane helix</keyword>
<evidence type="ECO:0000256" key="1">
    <source>
        <dbReference type="SAM" id="Phobius"/>
    </source>
</evidence>
<reference evidence="3" key="1">
    <citation type="journal article" date="2019" name="Int. J. Syst. Evol. Microbiol.">
        <title>The Global Catalogue of Microorganisms (GCM) 10K type strain sequencing project: providing services to taxonomists for standard genome sequencing and annotation.</title>
        <authorList>
            <consortium name="The Broad Institute Genomics Platform"/>
            <consortium name="The Broad Institute Genome Sequencing Center for Infectious Disease"/>
            <person name="Wu L."/>
            <person name="Ma J."/>
        </authorList>
    </citation>
    <scope>NUCLEOTIDE SEQUENCE [LARGE SCALE GENOMIC DNA]</scope>
    <source>
        <strain evidence="3">JCM 18198</strain>
    </source>
</reference>
<protein>
    <recommendedName>
        <fullName evidence="4">YcxB family protein</fullName>
    </recommendedName>
</protein>
<name>A0ABP8ZRB2_9FLAO</name>
<gene>
    <name evidence="2" type="ORF">GCM10023230_09880</name>
</gene>
<feature type="transmembrane region" description="Helical" evidence="1">
    <location>
        <begin position="20"/>
        <end position="42"/>
    </location>
</feature>
<keyword evidence="3" id="KW-1185">Reference proteome</keyword>
<dbReference type="EMBL" id="BAABIP010000007">
    <property type="protein sequence ID" value="GAA4762572.1"/>
    <property type="molecule type" value="Genomic_DNA"/>
</dbReference>
<evidence type="ECO:0000313" key="3">
    <source>
        <dbReference type="Proteomes" id="UP001500141"/>
    </source>
</evidence>
<evidence type="ECO:0000313" key="2">
    <source>
        <dbReference type="EMBL" id="GAA4762572.1"/>
    </source>
</evidence>
<keyword evidence="1" id="KW-0812">Transmembrane</keyword>
<dbReference type="Proteomes" id="UP001500141">
    <property type="component" value="Unassembled WGS sequence"/>
</dbReference>
<proteinExistence type="predicted"/>
<keyword evidence="1" id="KW-0472">Membrane</keyword>
<sequence>MMGNEKIATVFEDTMSKTHIIMASIMYTFAFCPFIGLMYLIFKFDLRDIVIIIELFAYAISISVFFVVPAIKISEENIVKVDLNKKRLFNEYRVVLYKKIEITDVEDFDYVAINSNAFGYTITLWYQYNGYRHIQLLTFYKKNKAFLYAKSLCKVIDVDLLDKIDINNPTWIDKSEL</sequence>
<comment type="caution">
    <text evidence="2">The sequence shown here is derived from an EMBL/GenBank/DDBJ whole genome shotgun (WGS) entry which is preliminary data.</text>
</comment>
<organism evidence="2 3">
    <name type="scientific">Flavobacterium hankyongi</name>
    <dbReference type="NCBI Taxonomy" id="1176532"/>
    <lineage>
        <taxon>Bacteria</taxon>
        <taxon>Pseudomonadati</taxon>
        <taxon>Bacteroidota</taxon>
        <taxon>Flavobacteriia</taxon>
        <taxon>Flavobacteriales</taxon>
        <taxon>Flavobacteriaceae</taxon>
        <taxon>Flavobacterium</taxon>
    </lineage>
</organism>